<keyword evidence="9" id="KW-0812">Transmembrane</keyword>
<organism evidence="11 12">
    <name type="scientific">Allokutzneria oryzae</name>
    <dbReference type="NCBI Taxonomy" id="1378989"/>
    <lineage>
        <taxon>Bacteria</taxon>
        <taxon>Bacillati</taxon>
        <taxon>Actinomycetota</taxon>
        <taxon>Actinomycetes</taxon>
        <taxon>Pseudonocardiales</taxon>
        <taxon>Pseudonocardiaceae</taxon>
        <taxon>Allokutzneria</taxon>
    </lineage>
</organism>
<dbReference type="EMBL" id="JBHLZU010000032">
    <property type="protein sequence ID" value="MFB9909042.1"/>
    <property type="molecule type" value="Genomic_DNA"/>
</dbReference>
<feature type="region of interest" description="Disordered" evidence="8">
    <location>
        <begin position="3929"/>
        <end position="3949"/>
    </location>
</feature>
<evidence type="ECO:0000256" key="1">
    <source>
        <dbReference type="ARBA" id="ARBA00009558"/>
    </source>
</evidence>
<feature type="region of interest" description="Disordered" evidence="8">
    <location>
        <begin position="310"/>
        <end position="640"/>
    </location>
</feature>
<dbReference type="InterPro" id="IPR057746">
    <property type="entry name" value="CpnT-like_N"/>
</dbReference>
<keyword evidence="4" id="KW-0808">Transferase</keyword>
<evidence type="ECO:0000256" key="9">
    <source>
        <dbReference type="SAM" id="Phobius"/>
    </source>
</evidence>
<dbReference type="InterPro" id="IPR029044">
    <property type="entry name" value="Nucleotide-diphossugar_trans"/>
</dbReference>
<feature type="domain" description="Outer membrane channel protein CpnT-like N-terminal" evidence="10">
    <location>
        <begin position="4"/>
        <end position="146"/>
    </location>
</feature>
<keyword evidence="7" id="KW-0175">Coiled coil</keyword>
<feature type="compositionally biased region" description="Low complexity" evidence="8">
    <location>
        <begin position="521"/>
        <end position="532"/>
    </location>
</feature>
<dbReference type="CDD" id="cd22744">
    <property type="entry name" value="OTU"/>
    <property type="match status" value="1"/>
</dbReference>
<dbReference type="SUPFAM" id="SSF54001">
    <property type="entry name" value="Cysteine proteinases"/>
    <property type="match status" value="1"/>
</dbReference>
<sequence length="6542" mass="701392">MGQVPPSANRFFEIVVGQEWPEADEDELFALGRAWEQASVELKALAGRMDGPFALALSAVEGAAADAFRGHAEKLRKAVPELAGAAHSLGNHARQTGLNVDYAKKMIVLTLVWLAVEVALALASLFGAVLVPALTTAAQISVRMVLRQLFQALLRGATWRALARGALLGALRGALVGVAFDGVIQTSQFIEGNRHAGEWDATKTGHAAAFGAISGAFGGVFSVAGNMAVAKPISTIANRALRGAAKVGKTVIEAGAAGAATAAVMMPLNDGEFDWRAVTSGAIGGIAAARGRLPNALTSGLKSLLHGPGAGAEGGLRTPVAEAASPSAKKGLPALESPATTGTKDLAGASPSTMDKSVGVGRPATETNSPTGSRATEPTVVSTSDQRLPSVSSEQAKSSSRSPVGDSTPAQAAERPVVTSQQVRPTVEPGSSRATESPAATAAPRSEATPAVKDAFPGKGIPLGRDGVSPAVQGGPETMASLHKQAMERAAQRGEEPPPPPPPTRDVPLAQRTATVDQIRASTDTASASTATQHEPFAGKGRQLGGGTESPRVHPDSPETRAELDAARQQRQEERAKALPRTETPSESGPVRTASDPERVKAFLERQAERAKQAETAARVDAERRATESTPEVDPKRVAADAERVRAFRERQTELAKQAEAEAAARKEADRRTAEAVRDNSAALREMDRPGQIADQARRHREAETARQGHSDAETAAAVRKNSESLREMDRPGQIADQRERAKNSGESPESPARPPRRQPRVVTVDEILGTDRDQPHGDLAPNNPGGDGPGTATTSRGGSHTMVEMPPAPVREPAVIDEAGPQREHPAPDRPDATVPANKRSDPIDTPAPDTPAGAGKPATPLRPDTSPSPAVESATAALPGTTPTGPDIGTWRPAWVDGDVETGPVPDRPVDVDVPGPVGEQPPPPALPPVPELLATWEEHRADLAADFTARTQDVVQLDRALRAARAALAGELEAHGPLSATAEHAVRSAVDASVRHRVSELQATENGLSDMTAAAEFDRLLRGLPDWVQLGGELDGLLGRVDPLLREHRDDHRPAAVERVRDAFVDAVVTPVRDEVHRSGVQPLASERRQALLDAAEQRFAEFAPEVPARVAVESTLESVAAELREVMLDVLDDDQVPLAGARNIVTARLGEVADAIREWQNGTALADVSQHELDVLARLAAELQSRAAFGLIGDVAAAQWRQRAEERVRRAFLDRYRELLHQSRPRIGAGADPVDVVPAAFNRFGRGVIDDVVARVEIARRGRPGTDPRDRLLDEAIERMRADLGRRVEDDLEFELRADGALRRGAEDFAAIAGPHAVQADVLDRFGADYRRELTSRLHELWRRQNAEKWAEREKETGDAFGVPSERNARPEPAAATILPDEPARGGTERLWRRDAAEWQAILDADAGGRTEPDTALIRHPEVFPATRSDAWANLTRARQDLARVVVSRDEALARVAAGGAGSSRDAEPATLAGVEDAVRAARNELGRAEADLRAWGNDPNRLTEAHRRWFADSLRERPRLPGGVQNTAVQSEVDTGTEAPDDLLAELRASVAEGVPAGEELLGPDPFGLRQAPPPPEFLEGFDFRAVHADQLPAFFEAIGLTRSRPRGRLSAAGLARDPERVTVGLRPTAEQRRWGVWLEPDRGTPVDLPPLPERTEIPHQVHSIWLGGPLRATGSGAVFRRNLTDAVREHGEWGDVVLWTDVPRERVEQARAAGETASAQLRDVRDMVEWAENTGVLLVNVDEVFSAAAPMTLNEPYRVELAKQVGPGYAAASDILRLEILRRFGGVYSDGDNRMWPTDARGSLPASVRQIAEPSDDPETGHGFAVHRVGGWGVGNSAIVAFARHPFLDIYLGRVAERYGMGQRELYLRQQHQVGLDVLESGERATWTEHGLARRAYRNSVMHRTGPYVFRDVAVDLGLRSDGAHQMPAVRGIQVGNANSWLDAEPEPQADDASPEPVAPDRAESLDVVRRVVATLVRELSNRQGDLHLTLVEPVVSRQPDPARVWTAVLRFIAEDPALAMRVRTVTDHRHDADGDVTVVLPQEALRLLDFQNREHRWWLGERQRPVWMSTADDPALPSRPVYTRAERTGYVVWHRPIAELPRDFAEYFFAPDAHQDRYHRPGHVEVSLSRPRLVPEAGRLVEVRVDAGGAIELTATIERHRAEGVALPPELAEMTPEDAAGRLWLPRHTLDRAHITAIRRPGTLRRRDTANGRGLTGVSLGELYLHSRGSGAQESGPIPEAVLIGASGLVHTYNHYPLRLDGPDPEAQAAVRAVAQRLLDDGPGAAERLARLLGRARGVPIHLAPSGAGRPEPDSDPGAGTSAQHAARAEAPVATEADLEDFRSFEILADYLGSAGEIARVDPGLSRLHPEELAAIHGYTHTLYHAIDNFLRGEDEAPHARALIAVLTSAVTRFPLRYTGWATRTLRDEPDQVRSRFQPGTRVTDRSFARATVDGDGVSADARRVVQRVFVRNGAYIASVSRFTEEREVLLPPGTEFDVLSAEESDGRLVITLRQAEETPSAVPAPDAVLEPVLSGRRSSEEERAALEDLVGEPYWVTSMAMKRTLRASAHSAIEDTADIRDLMGLTWYLIRRRLDVDLAMRSGDHRALRPVVVTATAALAHLPVHRGEVYRQVGLTEAESARYVPGMQITEPGFTVATTTAPPADSTAHTLRITSTTGRDTAPLIGADDAVIVLPPNSRFLVEEGDHEANEIRLIEIEPDAGDTAPEGVSPERWTEAITAASGLVHTYNHYRLRVDGVDPEAQAAVRLVARRLVDEGDEAALELAKRMGQARGVPVHEAPSGAGRPESVHDPDVGTSAQHAAPVVTLPPFLRSNAGLGSVAVERVAGAETVRGVVEQQFPAMAAGDLAEVERVVREEFGSLLGDGRALAARVAGQWYELNLRATLDTAGAREITTDTPPHPVEAAIQSNRNTTRTTGPATVGSVTAAVGALAGGVTVTGRVTVPTGRAFSRITQGISVQDSRDVVSDDPSRRVRVPVAFTVSTVNRTGQELGSRTTSGTVDLLVPQEFTALATTSEPVEPHQPEVAAEFVPETVQLPGAAERVLAAMPVGVTGIGTPGRAELLRVISPEFLRAHLGAMLRGSVASAGLVDGSGRTRGVVELTASLGAPALLGSVHSGQMRSQEQSTRQSEHVGTVRSGFDVGLSAGGVVLPNVGATLGLSYSMAGTGQTAVGGAATRRRGVQVDGTELYEAPLFVTLRPHGGEPITVNGTTHFRMATARQPVAGERRFPPSYLHHGNTIGHARVLRIAGLTETLDRVREELVALPGANRLFPRFGAEARSWSAADIEGAAANHRVFTTVFSPENLHALTDTLTSTGVSAMLSTISGRHEHVYEILLRARISGTPEHLGLRADTAVRGQLSDSQRLHGVRGRERGIGITVDAGVRPAGGAAFSGRVAYARGTEATAGPGVTRTTSHSGSTDAHAFEVPLELHAEIRYHRTLRTELSSLVLGRPGEHVPAVRRIPVEGPPGAHMRLLVPASETTAAEPRPRAEVPVALPLAAPSRIDELLANHRRENASRQFDWLYFAGLEGTDVMHRAAVDLVSQAAGGDRALVLEGSPAREQLDGAINPDMIAARFERMVAHGDVITRLAHPRRAADRVAALGVVARLRLADAELVSTADDVSLDNSRQATQRAGDGVSAATELAGGLGPSGTATSGGLSGVFGASVVVGRRWATSRGTEISGTVERTLTTPPSGRTVLIRVPAAVTMVAESRREALGLRFGHHVAGATVDSLGAYFRVSEDQARDLGLLPPAEPGPPMPLPDLVVPAPLSHPAGASIGLGTVEVFPDLTRLVAGVAPHVETRALDDLMGTFQRLNALTSRSGAVALLDSALNGGAAITVHRPRLFGSETQRAVLRANVREHRSLGATADGTGIGNYQAFSVQRSTARAHGPLWDAGVRAGARGAHHDPAQHRAGQSGATTAVRAGEQRLHGTATTATDQSSMVSYTSGPVVRHAVVADFTLTLERGGRTIAEASLDGQEVVFRLPADDLTTRARNRNDQRTEPVVARWAGQGRGARIRAAVDEWRADGVVVPDRAVPETLAGVSLIREAVNAALREARAGNVLLGPETSAQAVLDAALSAELVRPALPEMLSRGLELPVLRGDGQIATVTVHMRAREPRMVGLSGDIGMDRPRQRSSSHQSDIRRAPFVMVNPSVGPGIGATATESGQPALGGGLQDMGHTGRAQHARGVATGGSAQADRNAKPQGRTGLVEYDLDVKVVVKVADLVLGTGPQWRAPRHVVSDLTIPAATRLRMSEEDAVRQVDVGELVLDAHRAVTEAAQLWQEAETAARLARRAVQDADAVNRRRMDELFAGTAHLTAEELVREILETGPGNHDARGRLAEAERAARRAATTWADTKRFADYLLATGVPLARIEKVLGKLPESEWEERMRAAAGEVDVHVRSRLNLDGGDAYHHELVMRRAYEVLQAERRGEQPREFVPPPREPGTIETGLRGGARQAVPSEAGPSGLSVQQTRALISAGLRLTGAGDFFGALHESVSGQRPDLAGLGADGLRERVARRLASAAVVGAPVPGAENGFALAARLLDPGDDRSDLAPLLSRVAAEEFGLLISFVPGTGVPGSFGPTTGTPVVLFGAEPDGTRFMGSGPLNGGGPQATQYAALLAELPNLRQGVDVSAHVGELVRLADVDHSADVMAAPEVRRMLRRIDAALPSGGAVRIRSVVRDAVLSTAVVPTRGHRVIQPFSHRRLEAVLTDIALHLEAGADPFGTPGSVLEHLDYRPNAPMPVRLAVLALANLVPRSRSTLAADPVFRAIVASPSLVDALFAASGHDEQQFLNTCDPAAMNTALLGRVPTIAGLLHIGGAMVEHVNDVLAAATADQLSRADRPGRTIGELVRQRIREAERVFATVESEAIRLAGIGAPMAEWARLTRQWGRVMQKLAAVVDLSAGPDSVPVLTKKPVPGAWGVSAALMTPLAVDRPGRRVSAVNGAAYQESLDARMADVDGRSRRFVGITDWTRDRAQTRLEFWRRVRYSGVAQLETENAITKHALALRATTVDGVRGYSLADPKESEPRFLRADEFFAWAHRTDARIEADALTPLSDHVVETGPVRTDADTPYLAVEYGQPADLVIEEELTFRATAEILNAAREALRSVGSKIRLTETARAGNLRVVRIELGDATGSRDVAAQVLGGQPSTLVLRPNGSRAVMVPSALGDHVHGAHALARRMVTAGRDGLTRQELALGLAAREAQQDNEIVAEYRTALVDPATVEVARRWGVNEAARARVGEAYVLAPVSGIGNANADYYLVPVIAETTDGAQLVLETRGSEVGLRVLGPNESFFDVFGRDGLFDAPLAMVMTGHNPAPNRYVEFDVGSREPGTVAWSRRAWPRMPELTRPHEDRPSPFEPRLLADPDYLGAALAAVTSADDADPRYEEEVHRLAEVAGAPGKLAGFAEQVAKLVAWLRSEDQPPPVVTISGGVGNSPWKDRADEVGRQRRAAVEQELRSALAVAFDKYRVPLPVAELRIDQIRQESTRRGLLDALDGAGSRARRRVTVALSPDTRYAARPARPAAFQATEAQHRWLVTHGRREIPIAGDGDCFFSALLVTAGGHASVRGKSVLDLRNRLADRFRDNIAEYGAFLTGEDPARAEADIRRAGSWASAAGDLVPLLAADEFGLRLRLVDPRGTVLTVGGQGHEVTLLYDGSHYSATAGQPSSVPSGRPPVLRGAGRMRTTIDYELTDGSGIDETSPAGEILERAPFAYREQLEVREEPGGGQALNFPLFRPTRPIRSVLKPPLDVSADGTLALPGGFRRARQFYATRAVIDNARRELRFAGSRLVLRTDENTFVEFLHEGRPHRLFRVTAQFGGTPKDVCRDFAADMAGDNHMYAVLHDTRPGGTGETAVADIDTSEGVVVGGTAHLAEALVRVAADERRLVDLTPRWAREQVMAWRRQESSPRVGAQYGRLLNQALPDGQTSRAVLSEQAAVLGLNEYAFPRISEGYLLQSVEPEPSPGAPPFRDFSRSTPGHNAEYRDHRGYGYHFATVVVESEDGQHHLTIENANTRHDNKKVLLDALDKNVDLYRDRFDDVERMLREAVDRGELDAKDPRFALLAAMRARAEGHEDPSGLKGLLDRWHREISGVAVYPHSGDDWRFRMAGMAAGETFFEQATSLGDQRATPSTSNPLLMVVNSHYPRSRVVVLAPGEPALDTGGREQVDSLLARVATIAAWRGAHRLGLPEIRLTITSAPSDWPIRREREQDVTAYVRRRLEHHLAERQDGAAVGAADVVVSVTHRKRQGEESELVMLVSTGGAPVTGAEAARLAREIGLGSVLPRPFGDSAPDRLNDLVELARHVDGVDTPDVRRLADLRRLTDLVSRTGGPGGGFRAEHLDPLVRTVFGRHESTHVSMADRRAVVDLVPAAKNKAGHRAITVEDLKEQVPTDPSPAPPPRPGGLRIVLDATADVTGLRNRAEAVVLELAHRHTSAWPRLRVTGHGPGLPEETVAGMVIGELAGALSRFVRHTPPGVRPLDVPLEVTRGTETPDGPPFADVEIDW</sequence>
<feature type="compositionally biased region" description="Low complexity" evidence="8">
    <location>
        <begin position="845"/>
        <end position="861"/>
    </location>
</feature>
<evidence type="ECO:0000313" key="11">
    <source>
        <dbReference type="EMBL" id="MFB9909042.1"/>
    </source>
</evidence>
<reference evidence="11 12" key="1">
    <citation type="submission" date="2024-09" db="EMBL/GenBank/DDBJ databases">
        <authorList>
            <person name="Sun Q."/>
            <person name="Mori K."/>
        </authorList>
    </citation>
    <scope>NUCLEOTIDE SEQUENCE [LARGE SCALE GENOMIC DNA]</scope>
    <source>
        <strain evidence="11 12">TBRC 7907</strain>
    </source>
</reference>
<dbReference type="InterPro" id="IPR038765">
    <property type="entry name" value="Papain-like_cys_pep_sf"/>
</dbReference>
<dbReference type="Gene3D" id="3.90.550.20">
    <property type="match status" value="1"/>
</dbReference>
<evidence type="ECO:0000259" key="10">
    <source>
        <dbReference type="Pfam" id="PF25547"/>
    </source>
</evidence>
<feature type="coiled-coil region" evidence="7">
    <location>
        <begin position="6046"/>
        <end position="6080"/>
    </location>
</feature>
<evidence type="ECO:0000256" key="8">
    <source>
        <dbReference type="SAM" id="MobiDB-lite"/>
    </source>
</evidence>
<accession>A0ABV6A7A7</accession>
<keyword evidence="12" id="KW-1185">Reference proteome</keyword>
<dbReference type="Pfam" id="PF25547">
    <property type="entry name" value="WXG100_2"/>
    <property type="match status" value="1"/>
</dbReference>
<comment type="caution">
    <text evidence="11">The sequence shown here is derived from an EMBL/GenBank/DDBJ whole genome shotgun (WGS) entry which is preliminary data.</text>
</comment>
<evidence type="ECO:0000256" key="4">
    <source>
        <dbReference type="ARBA" id="ARBA00022679"/>
    </source>
</evidence>
<feature type="compositionally biased region" description="Basic and acidic residues" evidence="8">
    <location>
        <begin position="485"/>
        <end position="496"/>
    </location>
</feature>
<feature type="compositionally biased region" description="Basic and acidic residues" evidence="8">
    <location>
        <begin position="656"/>
        <end position="678"/>
    </location>
</feature>
<dbReference type="Gene3D" id="3.90.70.80">
    <property type="match status" value="1"/>
</dbReference>
<keyword evidence="9" id="KW-0472">Membrane</keyword>
<keyword evidence="9" id="KW-1133">Transmembrane helix</keyword>
<feature type="region of interest" description="Disordered" evidence="8">
    <location>
        <begin position="2799"/>
        <end position="2824"/>
    </location>
</feature>
<feature type="region of interest" description="Disordered" evidence="8">
    <location>
        <begin position="1948"/>
        <end position="1968"/>
    </location>
</feature>
<dbReference type="PROSITE" id="PS51996">
    <property type="entry name" value="TR_MART"/>
    <property type="match status" value="1"/>
</dbReference>
<proteinExistence type="inferred from homology"/>
<dbReference type="SUPFAM" id="SSF53448">
    <property type="entry name" value="Nucleotide-diphospho-sugar transferases"/>
    <property type="match status" value="1"/>
</dbReference>
<feature type="region of interest" description="Disordered" evidence="8">
    <location>
        <begin position="6523"/>
        <end position="6542"/>
    </location>
</feature>
<evidence type="ECO:0000313" key="12">
    <source>
        <dbReference type="Proteomes" id="UP001589693"/>
    </source>
</evidence>
<dbReference type="SUPFAM" id="SSF56399">
    <property type="entry name" value="ADP-ribosylation"/>
    <property type="match status" value="1"/>
</dbReference>
<evidence type="ECO:0000256" key="3">
    <source>
        <dbReference type="ARBA" id="ARBA00022676"/>
    </source>
</evidence>
<evidence type="ECO:0000256" key="7">
    <source>
        <dbReference type="SAM" id="Coils"/>
    </source>
</evidence>
<dbReference type="Pfam" id="PF01129">
    <property type="entry name" value="ART"/>
    <property type="match status" value="1"/>
</dbReference>
<protein>
    <recommendedName>
        <fullName evidence="2">NAD(+)--protein-arginine ADP-ribosyltransferase</fullName>
        <ecNumber evidence="2">2.4.2.31</ecNumber>
    </recommendedName>
</protein>
<dbReference type="Proteomes" id="UP001589693">
    <property type="component" value="Unassembled WGS sequence"/>
</dbReference>
<evidence type="ECO:0000256" key="6">
    <source>
        <dbReference type="ARBA" id="ARBA00047597"/>
    </source>
</evidence>
<dbReference type="EC" id="2.4.2.31" evidence="2"/>
<feature type="compositionally biased region" description="Basic and acidic residues" evidence="8">
    <location>
        <begin position="701"/>
        <end position="713"/>
    </location>
</feature>
<dbReference type="InterPro" id="IPR000768">
    <property type="entry name" value="ART"/>
</dbReference>
<dbReference type="Gene3D" id="3.90.176.10">
    <property type="entry name" value="Toxin ADP-ribosyltransferase, Chain A, domain 1"/>
    <property type="match status" value="2"/>
</dbReference>
<dbReference type="PANTHER" id="PTHR24216">
    <property type="entry name" value="PAXILLIN-RELATED"/>
    <property type="match status" value="1"/>
</dbReference>
<feature type="compositionally biased region" description="Basic and acidic residues" evidence="8">
    <location>
        <begin position="721"/>
        <end position="744"/>
    </location>
</feature>
<name>A0ABV6A7A7_9PSEU</name>
<feature type="transmembrane region" description="Helical" evidence="9">
    <location>
        <begin position="111"/>
        <end position="134"/>
    </location>
</feature>
<feature type="compositionally biased region" description="Low complexity" evidence="8">
    <location>
        <begin position="876"/>
        <end position="892"/>
    </location>
</feature>
<feature type="region of interest" description="Disordered" evidence="8">
    <location>
        <begin position="656"/>
        <end position="905"/>
    </location>
</feature>
<dbReference type="RefSeq" id="WP_377861363.1">
    <property type="nucleotide sequence ID" value="NZ_JBHLZU010000032.1"/>
</dbReference>
<gene>
    <name evidence="11" type="ORF">ACFFQA_34320</name>
</gene>
<feature type="region of interest" description="Disordered" evidence="8">
    <location>
        <begin position="4151"/>
        <end position="4170"/>
    </location>
</feature>
<comment type="similarity">
    <text evidence="1">Belongs to the Arg-specific ADP-ribosyltransferase family.</text>
</comment>
<comment type="catalytic activity">
    <reaction evidence="6">
        <text>L-arginyl-[protein] + NAD(+) = N(omega)-(ADP-D-ribosyl)-L-arginyl-[protein] + nicotinamide + H(+)</text>
        <dbReference type="Rhea" id="RHEA:19149"/>
        <dbReference type="Rhea" id="RHEA-COMP:10532"/>
        <dbReference type="Rhea" id="RHEA-COMP:15087"/>
        <dbReference type="ChEBI" id="CHEBI:15378"/>
        <dbReference type="ChEBI" id="CHEBI:17154"/>
        <dbReference type="ChEBI" id="CHEBI:29965"/>
        <dbReference type="ChEBI" id="CHEBI:57540"/>
        <dbReference type="ChEBI" id="CHEBI:142554"/>
        <dbReference type="EC" id="2.4.2.31"/>
    </reaction>
</comment>
<feature type="compositionally biased region" description="Basic and acidic residues" evidence="8">
    <location>
        <begin position="821"/>
        <end position="833"/>
    </location>
</feature>
<dbReference type="PANTHER" id="PTHR24216:SF65">
    <property type="entry name" value="PAXILLIN-LIKE PROTEIN 1"/>
    <property type="match status" value="1"/>
</dbReference>
<evidence type="ECO:0000256" key="5">
    <source>
        <dbReference type="ARBA" id="ARBA00022695"/>
    </source>
</evidence>
<keyword evidence="3" id="KW-0328">Glycosyltransferase</keyword>
<keyword evidence="5" id="KW-0548">Nucleotidyltransferase</keyword>
<feature type="coiled-coil region" evidence="7">
    <location>
        <begin position="1476"/>
        <end position="1503"/>
    </location>
</feature>
<feature type="compositionally biased region" description="Acidic residues" evidence="8">
    <location>
        <begin position="1950"/>
        <end position="1960"/>
    </location>
</feature>
<feature type="region of interest" description="Disordered" evidence="8">
    <location>
        <begin position="4461"/>
        <end position="4499"/>
    </location>
</feature>
<evidence type="ECO:0000256" key="2">
    <source>
        <dbReference type="ARBA" id="ARBA00012031"/>
    </source>
</evidence>
<feature type="compositionally biased region" description="Basic and acidic residues" evidence="8">
    <location>
        <begin position="595"/>
        <end position="640"/>
    </location>
</feature>
<feature type="compositionally biased region" description="Polar residues" evidence="8">
    <location>
        <begin position="365"/>
        <end position="402"/>
    </location>
</feature>
<feature type="compositionally biased region" description="Basic and acidic residues" evidence="8">
    <location>
        <begin position="551"/>
        <end position="577"/>
    </location>
</feature>
<feature type="region of interest" description="Disordered" evidence="8">
    <location>
        <begin position="5996"/>
        <end position="6017"/>
    </location>
</feature>
<feature type="region of interest" description="Disordered" evidence="8">
    <location>
        <begin position="2309"/>
        <end position="2341"/>
    </location>
</feature>